<evidence type="ECO:0000313" key="2">
    <source>
        <dbReference type="EMBL" id="MCH6167961.1"/>
    </source>
</evidence>
<accession>A0ABS9TI45</accession>
<dbReference type="PRINTS" id="PR00111">
    <property type="entry name" value="ABHYDROLASE"/>
</dbReference>
<name>A0ABS9TI45_9PSEU</name>
<organism evidence="2 3">
    <name type="scientific">Pseudonocardia alaniniphila</name>
    <dbReference type="NCBI Taxonomy" id="75291"/>
    <lineage>
        <taxon>Bacteria</taxon>
        <taxon>Bacillati</taxon>
        <taxon>Actinomycetota</taxon>
        <taxon>Actinomycetes</taxon>
        <taxon>Pseudonocardiales</taxon>
        <taxon>Pseudonocardiaceae</taxon>
        <taxon>Pseudonocardia</taxon>
    </lineage>
</organism>
<dbReference type="Gene3D" id="3.40.50.1820">
    <property type="entry name" value="alpha/beta hydrolase"/>
    <property type="match status" value="1"/>
</dbReference>
<evidence type="ECO:0000313" key="3">
    <source>
        <dbReference type="Proteomes" id="UP001299970"/>
    </source>
</evidence>
<comment type="caution">
    <text evidence="2">The sequence shown here is derived from an EMBL/GenBank/DDBJ whole genome shotgun (WGS) entry which is preliminary data.</text>
</comment>
<dbReference type="PANTHER" id="PTHR43433:SF1">
    <property type="entry name" value="BLL5160 PROTEIN"/>
    <property type="match status" value="1"/>
</dbReference>
<evidence type="ECO:0000259" key="1">
    <source>
        <dbReference type="Pfam" id="PF12697"/>
    </source>
</evidence>
<dbReference type="RefSeq" id="WP_241038593.1">
    <property type="nucleotide sequence ID" value="NZ_BAAAJF010000012.1"/>
</dbReference>
<dbReference type="GO" id="GO:0016787">
    <property type="term" value="F:hydrolase activity"/>
    <property type="evidence" value="ECO:0007669"/>
    <property type="project" value="UniProtKB-KW"/>
</dbReference>
<dbReference type="Pfam" id="PF12697">
    <property type="entry name" value="Abhydrolase_6"/>
    <property type="match status" value="1"/>
</dbReference>
<dbReference type="InterPro" id="IPR050471">
    <property type="entry name" value="AB_hydrolase"/>
</dbReference>
<dbReference type="InterPro" id="IPR029058">
    <property type="entry name" value="AB_hydrolase_fold"/>
</dbReference>
<gene>
    <name evidence="2" type="ORF">MMF94_19920</name>
</gene>
<dbReference type="PANTHER" id="PTHR43433">
    <property type="entry name" value="HYDROLASE, ALPHA/BETA FOLD FAMILY PROTEIN"/>
    <property type="match status" value="1"/>
</dbReference>
<dbReference type="Proteomes" id="UP001299970">
    <property type="component" value="Unassembled WGS sequence"/>
</dbReference>
<dbReference type="InterPro" id="IPR000073">
    <property type="entry name" value="AB_hydrolase_1"/>
</dbReference>
<dbReference type="EMBL" id="JAKXMK010000016">
    <property type="protein sequence ID" value="MCH6167961.1"/>
    <property type="molecule type" value="Genomic_DNA"/>
</dbReference>
<protein>
    <submittedName>
        <fullName evidence="2">Alpha/beta fold hydrolase</fullName>
    </submittedName>
</protein>
<keyword evidence="3" id="KW-1185">Reference proteome</keyword>
<proteinExistence type="predicted"/>
<sequence>MRTIGLDRVTLAYDDAGPERGTPLLLVHGHPFDRTMWRPQLERFAAERRVIVPDLRGYGASPGAVHGWADFADDLVGLLDGLRVPRAVLAGLSMGGQIVLELQRRHPGRVAGLLLADTTAAGEADRDQRLSMAGRLLDEGMDPYAVEVLYRMVSPHASGAVADHVLAMMRATDPVGAAAAQRARADRPDHLPRLGSVAVPTVVVVGAEDEFTPPADARAIAERVPGAELLVIEGAAHLPNLERPDAFNGALGRLLERVDHSDDRSAIAGD</sequence>
<feature type="domain" description="AB hydrolase-1" evidence="1">
    <location>
        <begin position="24"/>
        <end position="248"/>
    </location>
</feature>
<dbReference type="SUPFAM" id="SSF53474">
    <property type="entry name" value="alpha/beta-Hydrolases"/>
    <property type="match status" value="1"/>
</dbReference>
<keyword evidence="2" id="KW-0378">Hydrolase</keyword>
<reference evidence="2 3" key="1">
    <citation type="submission" date="2022-03" db="EMBL/GenBank/DDBJ databases">
        <title>Pseudonocardia alaer sp. nov., a novel actinomycete isolated from reed forest soil.</title>
        <authorList>
            <person name="Wang L."/>
        </authorList>
    </citation>
    <scope>NUCLEOTIDE SEQUENCE [LARGE SCALE GENOMIC DNA]</scope>
    <source>
        <strain evidence="2 3">Y-16303</strain>
    </source>
</reference>